<evidence type="ECO:0000313" key="3">
    <source>
        <dbReference type="EMBL" id="KGQ61071.1"/>
    </source>
</evidence>
<sequence>MSDKILKKIKKLLALSKSTNPHEAAKALEMAQKLMAEHQIDYVDVEVSSIHNKKKFAMNTALYVLMLAGLLRKAFGVEAYVSNCYDNSSKWGEKQCHVVFYGVEEKPIIASYCFDVLYRQLQSARKAFYAKQNKRLKRSTLIARADAFCEGWVLGVSKNVQQFVASEKENQLMFAYKAKMESAKAFGTSEGRKCGNTKEKNDNSRWLGFEAGKKVELNHGVNGTETKKLGAKND</sequence>
<evidence type="ECO:0000259" key="1">
    <source>
        <dbReference type="Pfam" id="PF10979"/>
    </source>
</evidence>
<comment type="caution">
    <text evidence="3">The sequence shown here is derived from an EMBL/GenBank/DDBJ whole genome shotgun (WGS) entry which is preliminary data.</text>
</comment>
<dbReference type="Pfam" id="PF10979">
    <property type="entry name" value="DUF2786"/>
    <property type="match status" value="1"/>
</dbReference>
<feature type="domain" description="DUF2786" evidence="1">
    <location>
        <begin position="4"/>
        <end position="41"/>
    </location>
</feature>
<reference evidence="3 4" key="1">
    <citation type="submission" date="2014-07" db="EMBL/GenBank/DDBJ databases">
        <title>Chaperone-usher fimbriae in a diverse selection of Gallibacterium genomes.</title>
        <authorList>
            <person name="Kudirkiene E."/>
            <person name="Bager R.J."/>
            <person name="Johnson T.J."/>
            <person name="Bojesen A.M."/>
        </authorList>
    </citation>
    <scope>NUCLEOTIDE SEQUENCE [LARGE SCALE GENOMIC DNA]</scope>
    <source>
        <strain evidence="3 4">4895</strain>
    </source>
</reference>
<protein>
    <submittedName>
        <fullName evidence="3">Uncharacterized protein</fullName>
    </submittedName>
</protein>
<dbReference type="InterPro" id="IPR024498">
    <property type="entry name" value="DUF2786"/>
</dbReference>
<dbReference type="InterPro" id="IPR016868">
    <property type="entry name" value="Phage_B3_Orf5"/>
</dbReference>
<dbReference type="Proteomes" id="UP000030554">
    <property type="component" value="Unassembled WGS sequence"/>
</dbReference>
<dbReference type="RefSeq" id="WP_039163896.1">
    <property type="nucleotide sequence ID" value="NZ_JPJQ01000037.1"/>
</dbReference>
<dbReference type="Pfam" id="PF23771">
    <property type="entry name" value="DUF7168"/>
    <property type="match status" value="1"/>
</dbReference>
<name>A0A0A2ZVK5_9PAST</name>
<dbReference type="AlphaFoldDB" id="A0A0A2ZVK5"/>
<dbReference type="InterPro" id="IPR055592">
    <property type="entry name" value="DUF7168"/>
</dbReference>
<evidence type="ECO:0000313" key="4">
    <source>
        <dbReference type="Proteomes" id="UP000030554"/>
    </source>
</evidence>
<dbReference type="PIRSF" id="PIRSF028111">
    <property type="entry name" value="UCP028111"/>
    <property type="match status" value="1"/>
</dbReference>
<gene>
    <name evidence="3" type="ORF">IO48_08220</name>
</gene>
<accession>A0A0A2ZVK5</accession>
<organism evidence="3 4">
    <name type="scientific">Gallibacterium anatis 4895</name>
    <dbReference type="NCBI Taxonomy" id="1396510"/>
    <lineage>
        <taxon>Bacteria</taxon>
        <taxon>Pseudomonadati</taxon>
        <taxon>Pseudomonadota</taxon>
        <taxon>Gammaproteobacteria</taxon>
        <taxon>Pasteurellales</taxon>
        <taxon>Pasteurellaceae</taxon>
        <taxon>Gallibacterium</taxon>
    </lineage>
</organism>
<dbReference type="EMBL" id="JPJQ01000037">
    <property type="protein sequence ID" value="KGQ61071.1"/>
    <property type="molecule type" value="Genomic_DNA"/>
</dbReference>
<proteinExistence type="predicted"/>
<feature type="domain" description="DUF7168" evidence="2">
    <location>
        <begin position="44"/>
        <end position="185"/>
    </location>
</feature>
<evidence type="ECO:0000259" key="2">
    <source>
        <dbReference type="Pfam" id="PF23771"/>
    </source>
</evidence>